<evidence type="ECO:0000313" key="4">
    <source>
        <dbReference type="Proteomes" id="UP000095447"/>
    </source>
</evidence>
<dbReference type="EMBL" id="CYZA01000010">
    <property type="protein sequence ID" value="CUO10711.1"/>
    <property type="molecule type" value="Genomic_DNA"/>
</dbReference>
<feature type="domain" description="Lin1244/Lin1753-like N-terminal" evidence="2">
    <location>
        <begin position="11"/>
        <end position="103"/>
    </location>
</feature>
<sequence>MGRKKQEGNYFFPVDVGFFSDRKIKILKARYGTDGLTIYLYLLCEIYKTGYYMQIDEDIEFIISDDLKMSSNKVKQVLNFLLERSLFDNTLFQSDKVLTSAGIQRRYQKMIKTRALKTPITVERFWLLSEEETESFIKVNSFFNSSEKNGDFSEKKEDFSRKNNIKENKSKINKKEKDKEKETVPQGTYFPDAAVNNMFLAYLKTRNQLTQEQISLLKAKLLSLSEKPNEQLEIIQNAIIGAWKSFYPLSRQYSARSGKIKGQVQGICERNSEELKDTYKELESHIFKEWQSSTVN</sequence>
<name>A0A174CAZ6_9FIRM</name>
<evidence type="ECO:0000256" key="1">
    <source>
        <dbReference type="SAM" id="MobiDB-lite"/>
    </source>
</evidence>
<dbReference type="RefSeq" id="WP_055053584.1">
    <property type="nucleotide sequence ID" value="NZ_CYZA01000010.1"/>
</dbReference>
<feature type="region of interest" description="Disordered" evidence="1">
    <location>
        <begin position="148"/>
        <end position="185"/>
    </location>
</feature>
<proteinExistence type="predicted"/>
<dbReference type="Pfam" id="PF14297">
    <property type="entry name" value="Lin1244_N"/>
    <property type="match status" value="1"/>
</dbReference>
<evidence type="ECO:0000313" key="3">
    <source>
        <dbReference type="EMBL" id="CUO10711.1"/>
    </source>
</evidence>
<dbReference type="PANTHER" id="PTHR39196:SF1">
    <property type="entry name" value="PRIMOSOME, DNAD SUBUNIT"/>
    <property type="match status" value="1"/>
</dbReference>
<feature type="compositionally biased region" description="Basic and acidic residues" evidence="1">
    <location>
        <begin position="148"/>
        <end position="183"/>
    </location>
</feature>
<dbReference type="Proteomes" id="UP000095447">
    <property type="component" value="Unassembled WGS sequence"/>
</dbReference>
<protein>
    <recommendedName>
        <fullName evidence="2">Lin1244/Lin1753-like N-terminal domain-containing protein</fullName>
    </recommendedName>
</protein>
<dbReference type="AlphaFoldDB" id="A0A174CAZ6"/>
<organism evidence="3 4">
    <name type="scientific">Blautia obeum</name>
    <dbReference type="NCBI Taxonomy" id="40520"/>
    <lineage>
        <taxon>Bacteria</taxon>
        <taxon>Bacillati</taxon>
        <taxon>Bacillota</taxon>
        <taxon>Clostridia</taxon>
        <taxon>Lachnospirales</taxon>
        <taxon>Lachnospiraceae</taxon>
        <taxon>Blautia</taxon>
    </lineage>
</organism>
<dbReference type="InterPro" id="IPR025400">
    <property type="entry name" value="Lin1244/Lin1753-like_N"/>
</dbReference>
<dbReference type="PANTHER" id="PTHR39196">
    <property type="entry name" value="PRIMOSOME, DNAD SUBUNIT"/>
    <property type="match status" value="1"/>
</dbReference>
<evidence type="ECO:0000259" key="2">
    <source>
        <dbReference type="Pfam" id="PF14297"/>
    </source>
</evidence>
<accession>A0A174CAZ6</accession>
<gene>
    <name evidence="3" type="ORF">ERS852395_02097</name>
</gene>
<reference evidence="3 4" key="1">
    <citation type="submission" date="2015-09" db="EMBL/GenBank/DDBJ databases">
        <authorList>
            <consortium name="Pathogen Informatics"/>
        </authorList>
    </citation>
    <scope>NUCLEOTIDE SEQUENCE [LARGE SCALE GENOMIC DNA]</scope>
    <source>
        <strain evidence="3 4">2789STDY5608838</strain>
    </source>
</reference>